<organism evidence="3 4">
    <name type="scientific">Pustulibacterium marinum</name>
    <dbReference type="NCBI Taxonomy" id="1224947"/>
    <lineage>
        <taxon>Bacteria</taxon>
        <taxon>Pseudomonadati</taxon>
        <taxon>Bacteroidota</taxon>
        <taxon>Flavobacteriia</taxon>
        <taxon>Flavobacteriales</taxon>
        <taxon>Flavobacteriaceae</taxon>
        <taxon>Pustulibacterium</taxon>
    </lineage>
</organism>
<keyword evidence="2" id="KW-0812">Transmembrane</keyword>
<feature type="compositionally biased region" description="Low complexity" evidence="1">
    <location>
        <begin position="1"/>
        <end position="15"/>
    </location>
</feature>
<dbReference type="STRING" id="1224947.SAMN05216480_10780"/>
<keyword evidence="2" id="KW-0472">Membrane</keyword>
<feature type="transmembrane region" description="Helical" evidence="2">
    <location>
        <begin position="69"/>
        <end position="90"/>
    </location>
</feature>
<reference evidence="3 4" key="1">
    <citation type="submission" date="2016-10" db="EMBL/GenBank/DDBJ databases">
        <authorList>
            <person name="de Groot N.N."/>
        </authorList>
    </citation>
    <scope>NUCLEOTIDE SEQUENCE [LARGE SCALE GENOMIC DNA]</scope>
    <source>
        <strain evidence="3 4">CGMCC 1.12333</strain>
    </source>
</reference>
<name>A0A1I7H5G7_9FLAO</name>
<feature type="region of interest" description="Disordered" evidence="1">
    <location>
        <begin position="1"/>
        <end position="25"/>
    </location>
</feature>
<sequence length="101" mass="11336">MSFGGSAAAANSSLKNNKRERSSQLDRYQKLTGSTYGSKVNSKNISKEELEKFSLAFQEKQKATRKKQLIAFGIITLVILAITIYFLFYFDAGCLICYSNM</sequence>
<dbReference type="EMBL" id="FPBK01000007">
    <property type="protein sequence ID" value="SFU55909.1"/>
    <property type="molecule type" value="Genomic_DNA"/>
</dbReference>
<evidence type="ECO:0000313" key="3">
    <source>
        <dbReference type="EMBL" id="SFU55909.1"/>
    </source>
</evidence>
<keyword evidence="4" id="KW-1185">Reference proteome</keyword>
<keyword evidence="2" id="KW-1133">Transmembrane helix</keyword>
<gene>
    <name evidence="3" type="ORF">SAMN05216480_10780</name>
</gene>
<evidence type="ECO:0000313" key="4">
    <source>
        <dbReference type="Proteomes" id="UP000199138"/>
    </source>
</evidence>
<accession>A0A1I7H5G7</accession>
<evidence type="ECO:0000256" key="2">
    <source>
        <dbReference type="SAM" id="Phobius"/>
    </source>
</evidence>
<dbReference type="RefSeq" id="WP_093025146.1">
    <property type="nucleotide sequence ID" value="NZ_FPBK01000007.1"/>
</dbReference>
<dbReference type="Proteomes" id="UP000199138">
    <property type="component" value="Unassembled WGS sequence"/>
</dbReference>
<protein>
    <submittedName>
        <fullName evidence="3">Uncharacterized protein</fullName>
    </submittedName>
</protein>
<proteinExistence type="predicted"/>
<evidence type="ECO:0000256" key="1">
    <source>
        <dbReference type="SAM" id="MobiDB-lite"/>
    </source>
</evidence>
<dbReference type="AlphaFoldDB" id="A0A1I7H5G7"/>